<dbReference type="GO" id="GO:0043023">
    <property type="term" value="F:ribosomal large subunit binding"/>
    <property type="evidence" value="ECO:0007669"/>
    <property type="project" value="TreeGrafter"/>
</dbReference>
<dbReference type="InterPro" id="IPR043519">
    <property type="entry name" value="NT_sf"/>
</dbReference>
<dbReference type="SUPFAM" id="SSF81301">
    <property type="entry name" value="Nucleotidyltransferase"/>
    <property type="match status" value="1"/>
</dbReference>
<comment type="subunit">
    <text evidence="2">Interacts with ribosomal protein uL14 (rplN).</text>
</comment>
<dbReference type="GO" id="GO:0017148">
    <property type="term" value="P:negative regulation of translation"/>
    <property type="evidence" value="ECO:0007669"/>
    <property type="project" value="UniProtKB-UniRule"/>
</dbReference>
<evidence type="ECO:0000256" key="2">
    <source>
        <dbReference type="HAMAP-Rule" id="MF_01477"/>
    </source>
</evidence>
<organism evidence="3 4">
    <name type="scientific">Caloranaerobacter azorensis</name>
    <dbReference type="NCBI Taxonomy" id="116090"/>
    <lineage>
        <taxon>Bacteria</taxon>
        <taxon>Bacillati</taxon>
        <taxon>Bacillota</taxon>
        <taxon>Tissierellia</taxon>
        <taxon>Tissierellales</taxon>
        <taxon>Thermohalobacteraceae</taxon>
        <taxon>Caloranaerobacter</taxon>
    </lineage>
</organism>
<dbReference type="GO" id="GO:0005737">
    <property type="term" value="C:cytoplasm"/>
    <property type="evidence" value="ECO:0007669"/>
    <property type="project" value="UniProtKB-SubCell"/>
</dbReference>
<dbReference type="PANTHER" id="PTHR21043">
    <property type="entry name" value="IOJAP SUPERFAMILY ORTHOLOG"/>
    <property type="match status" value="1"/>
</dbReference>
<dbReference type="Gene3D" id="3.30.460.10">
    <property type="entry name" value="Beta Polymerase, domain 2"/>
    <property type="match status" value="1"/>
</dbReference>
<comment type="function">
    <text evidence="2">Functions as a ribosomal silencing factor. Interacts with ribosomal protein uL14 (rplN), blocking formation of intersubunit bridge B8. Prevents association of the 30S and 50S ribosomal subunits and the formation of functional ribosomes, thus repressing translation.</text>
</comment>
<sequence length="117" mass="13657">MANIDNRISVILEAADDKKAFDIKLLDISDITTIADFFVFASGSNERQVIAIVDEIEDKMYQLGYEVINKEGYREGRWVLLDFGDIIVHVFHKEDREFYNLDRLWIDAKEIDIDNII</sequence>
<dbReference type="GO" id="GO:0090071">
    <property type="term" value="P:negative regulation of ribosome biogenesis"/>
    <property type="evidence" value="ECO:0007669"/>
    <property type="project" value="UniProtKB-UniRule"/>
</dbReference>
<dbReference type="InterPro" id="IPR004394">
    <property type="entry name" value="Iojap/RsfS/C7orf30"/>
</dbReference>
<reference evidence="3 4" key="1">
    <citation type="submission" date="2020-02" db="EMBL/GenBank/DDBJ databases">
        <title>Thermophilic hydrogen producing bacteria, Caloranaerobacter azorensis.</title>
        <authorList>
            <person name="Baek K."/>
        </authorList>
    </citation>
    <scope>NUCLEOTIDE SEQUENCE [LARGE SCALE GENOMIC DNA]</scope>
    <source>
        <strain evidence="3 4">T3-1</strain>
    </source>
</reference>
<dbReference type="PANTHER" id="PTHR21043:SF0">
    <property type="entry name" value="MITOCHONDRIAL ASSEMBLY OF RIBOSOMAL LARGE SUBUNIT PROTEIN 1"/>
    <property type="match status" value="1"/>
</dbReference>
<evidence type="ECO:0000313" key="4">
    <source>
        <dbReference type="Proteomes" id="UP000464452"/>
    </source>
</evidence>
<dbReference type="RefSeq" id="WP_163234666.1">
    <property type="nucleotide sequence ID" value="NZ_CP048617.1"/>
</dbReference>
<dbReference type="Pfam" id="PF02410">
    <property type="entry name" value="RsfS"/>
    <property type="match status" value="1"/>
</dbReference>
<proteinExistence type="inferred from homology"/>
<dbReference type="KEGG" id="cazo:G3A45_04625"/>
<dbReference type="Proteomes" id="UP000464452">
    <property type="component" value="Chromosome"/>
</dbReference>
<keyword evidence="2" id="KW-0963">Cytoplasm</keyword>
<dbReference type="HAMAP" id="MF_01477">
    <property type="entry name" value="Iojap_RsfS"/>
    <property type="match status" value="1"/>
</dbReference>
<evidence type="ECO:0000313" key="3">
    <source>
        <dbReference type="EMBL" id="QIB26649.1"/>
    </source>
</evidence>
<keyword evidence="2" id="KW-0810">Translation regulation</keyword>
<dbReference type="EMBL" id="CP048617">
    <property type="protein sequence ID" value="QIB26649.1"/>
    <property type="molecule type" value="Genomic_DNA"/>
</dbReference>
<gene>
    <name evidence="2 3" type="primary">rsfS</name>
    <name evidence="3" type="ORF">G3A45_04625</name>
</gene>
<keyword evidence="2" id="KW-0678">Repressor</keyword>
<comment type="subcellular location">
    <subcellularLocation>
        <location evidence="2">Cytoplasm</location>
    </subcellularLocation>
</comment>
<comment type="similarity">
    <text evidence="1 2">Belongs to the Iojap/RsfS family.</text>
</comment>
<name>A0A6P1YBI9_9FIRM</name>
<accession>A0A6P1YBI9</accession>
<protein>
    <recommendedName>
        <fullName evidence="2">Ribosomal silencing factor RsfS</fullName>
    </recommendedName>
</protein>
<dbReference type="AlphaFoldDB" id="A0A6P1YBI9"/>
<evidence type="ECO:0000256" key="1">
    <source>
        <dbReference type="ARBA" id="ARBA00010574"/>
    </source>
</evidence>
<dbReference type="GO" id="GO:0042256">
    <property type="term" value="P:cytosolic ribosome assembly"/>
    <property type="evidence" value="ECO:0007669"/>
    <property type="project" value="UniProtKB-UniRule"/>
</dbReference>
<dbReference type="NCBIfam" id="TIGR00090">
    <property type="entry name" value="rsfS_iojap_ybeB"/>
    <property type="match status" value="1"/>
</dbReference>